<organism evidence="1 2">
    <name type="scientific">Phycomyces blakesleeanus (strain ATCC 8743b / DSM 1359 / FGSC 10004 / NBRC 33097 / NRRL 1555)</name>
    <dbReference type="NCBI Taxonomy" id="763407"/>
    <lineage>
        <taxon>Eukaryota</taxon>
        <taxon>Fungi</taxon>
        <taxon>Fungi incertae sedis</taxon>
        <taxon>Mucoromycota</taxon>
        <taxon>Mucoromycotina</taxon>
        <taxon>Mucoromycetes</taxon>
        <taxon>Mucorales</taxon>
        <taxon>Phycomycetaceae</taxon>
        <taxon>Phycomyces</taxon>
    </lineage>
</organism>
<dbReference type="GeneID" id="29003010"/>
<proteinExistence type="predicted"/>
<reference evidence="2" key="1">
    <citation type="submission" date="2015-06" db="EMBL/GenBank/DDBJ databases">
        <title>Expansion of signal transduction pathways in fungi by whole-genome duplication.</title>
        <authorList>
            <consortium name="DOE Joint Genome Institute"/>
            <person name="Corrochano L.M."/>
            <person name="Kuo A."/>
            <person name="Marcet-Houben M."/>
            <person name="Polaino S."/>
            <person name="Salamov A."/>
            <person name="Villalobos J.M."/>
            <person name="Alvarez M.I."/>
            <person name="Avalos J."/>
            <person name="Benito E.P."/>
            <person name="Benoit I."/>
            <person name="Burger G."/>
            <person name="Camino L.P."/>
            <person name="Canovas D."/>
            <person name="Cerda-Olmedo E."/>
            <person name="Cheng J.-F."/>
            <person name="Dominguez A."/>
            <person name="Elias M."/>
            <person name="Eslava A.P."/>
            <person name="Glaser F."/>
            <person name="Grimwood J."/>
            <person name="Gutierrez G."/>
            <person name="Heitman J."/>
            <person name="Henrissat B."/>
            <person name="Iturriaga E.A."/>
            <person name="Lang B.F."/>
            <person name="Lavin J.L."/>
            <person name="Lee S."/>
            <person name="Li W."/>
            <person name="Lindquist E."/>
            <person name="Lopez-Garcia S."/>
            <person name="Luque E.M."/>
            <person name="Marcos A.T."/>
            <person name="Martin J."/>
            <person name="McCluskey K."/>
            <person name="Medina H.R."/>
            <person name="Miralles-Duran A."/>
            <person name="Miyazaki A."/>
            <person name="Munoz-Torres E."/>
            <person name="Oguiza J.A."/>
            <person name="Ohm R."/>
            <person name="Olmedo M."/>
            <person name="Orejas M."/>
            <person name="Ortiz-Castellanos L."/>
            <person name="Pisabarro A.G."/>
            <person name="Rodriguez-Romero J."/>
            <person name="Ruiz-Herrera J."/>
            <person name="Ruiz-Vazquez R."/>
            <person name="Sanz C."/>
            <person name="Schackwitz W."/>
            <person name="Schmutz J."/>
            <person name="Shahriari M."/>
            <person name="Shelest E."/>
            <person name="Silva-Franco F."/>
            <person name="Soanes D."/>
            <person name="Syed K."/>
            <person name="Tagua V.G."/>
            <person name="Talbot N.J."/>
            <person name="Thon M."/>
            <person name="De vries R.P."/>
            <person name="Wiebenga A."/>
            <person name="Yadav J.S."/>
            <person name="Braun E.L."/>
            <person name="Baker S."/>
            <person name="Garre V."/>
            <person name="Horwitz B."/>
            <person name="Torres-Martinez S."/>
            <person name="Idnurm A."/>
            <person name="Herrera-Estrella A."/>
            <person name="Gabaldon T."/>
            <person name="Grigoriev I.V."/>
        </authorList>
    </citation>
    <scope>NUCLEOTIDE SEQUENCE [LARGE SCALE GENOMIC DNA]</scope>
    <source>
        <strain evidence="2">NRRL 1555(-)</strain>
    </source>
</reference>
<dbReference type="AlphaFoldDB" id="A0A162TSA2"/>
<name>A0A162TSA2_PHYB8</name>
<dbReference type="Proteomes" id="UP000077315">
    <property type="component" value="Unassembled WGS sequence"/>
</dbReference>
<gene>
    <name evidence="1" type="ORF">PHYBLDRAFT_69509</name>
</gene>
<keyword evidence="2" id="KW-1185">Reference proteome</keyword>
<accession>A0A162TSA2</accession>
<dbReference type="EMBL" id="KV440988">
    <property type="protein sequence ID" value="OAD70652.1"/>
    <property type="molecule type" value="Genomic_DNA"/>
</dbReference>
<evidence type="ECO:0000313" key="2">
    <source>
        <dbReference type="Proteomes" id="UP000077315"/>
    </source>
</evidence>
<dbReference type="InParanoid" id="A0A162TSA2"/>
<evidence type="ECO:0000313" key="1">
    <source>
        <dbReference type="EMBL" id="OAD70652.1"/>
    </source>
</evidence>
<protein>
    <submittedName>
        <fullName evidence="1">Uncharacterized protein</fullName>
    </submittedName>
</protein>
<sequence>MQIRDEFAACECNVKIFAGGAVNTCTLAPMTFRVTQQTRIYFSSSNIRKNHTVKARYSDMDGGQKFYHYHYIERVFFLLHALFSDISNAAYKNKLRARYSDNKEARTQIFQKIITISRLSLYRISLYRALTVSFLMHRKIKVQIQTENISGQFIIEWSSI</sequence>
<dbReference type="VEuPathDB" id="FungiDB:PHYBLDRAFT_69509"/>
<dbReference type="RefSeq" id="XP_018288692.1">
    <property type="nucleotide sequence ID" value="XM_018442104.1"/>
</dbReference>